<dbReference type="CDD" id="cd22911">
    <property type="entry name" value="HFD_H3"/>
    <property type="match status" value="1"/>
</dbReference>
<dbReference type="PaxDb" id="4565-Traes_1BL_6C6AE4272.1"/>
<dbReference type="STRING" id="4565.A0A3B5Z0M2"/>
<dbReference type="Gramene" id="TraesWEE_scaffold_110248_01G000100.1">
    <property type="protein sequence ID" value="TraesWEE_scaffold_110248_01G000100.1"/>
    <property type="gene ID" value="TraesWEE_scaffold_110248_01G000100"/>
</dbReference>
<dbReference type="GO" id="GO:0000786">
    <property type="term" value="C:nucleosome"/>
    <property type="evidence" value="ECO:0007669"/>
    <property type="project" value="UniProtKB-KW"/>
</dbReference>
<dbReference type="AlphaFoldDB" id="A0A3B5Z0M2"/>
<feature type="domain" description="Core Histone H2A/H2B/H3" evidence="8">
    <location>
        <begin position="50"/>
        <end position="140"/>
    </location>
</feature>
<protein>
    <recommendedName>
        <fullName evidence="8">Core Histone H2A/H2B/H3 domain-containing protein</fullName>
    </recommendedName>
</protein>
<dbReference type="InterPro" id="IPR000164">
    <property type="entry name" value="Histone_H3/CENP-A"/>
</dbReference>
<evidence type="ECO:0000256" key="3">
    <source>
        <dbReference type="ARBA" id="ARBA00010343"/>
    </source>
</evidence>
<organism evidence="9">
    <name type="scientific">Triticum aestivum</name>
    <name type="common">Wheat</name>
    <dbReference type="NCBI Taxonomy" id="4565"/>
    <lineage>
        <taxon>Eukaryota</taxon>
        <taxon>Viridiplantae</taxon>
        <taxon>Streptophyta</taxon>
        <taxon>Embryophyta</taxon>
        <taxon>Tracheophyta</taxon>
        <taxon>Spermatophyta</taxon>
        <taxon>Magnoliopsida</taxon>
        <taxon>Liliopsida</taxon>
        <taxon>Poales</taxon>
        <taxon>Poaceae</taxon>
        <taxon>BOP clade</taxon>
        <taxon>Pooideae</taxon>
        <taxon>Triticodae</taxon>
        <taxon>Triticeae</taxon>
        <taxon>Triticinae</taxon>
        <taxon>Triticum</taxon>
    </lineage>
</organism>
<dbReference type="SMR" id="A0A3B5Z0M2"/>
<evidence type="ECO:0000313" key="10">
    <source>
        <dbReference type="Proteomes" id="UP000019116"/>
    </source>
</evidence>
<dbReference type="Gene3D" id="1.10.20.10">
    <property type="entry name" value="Histone, subunit A"/>
    <property type="match status" value="1"/>
</dbReference>
<dbReference type="InterPro" id="IPR007125">
    <property type="entry name" value="H2A/H2B/H3"/>
</dbReference>
<comment type="similarity">
    <text evidence="3">Belongs to the histone H3 family.</text>
</comment>
<dbReference type="OMA" id="AEYEMVD"/>
<comment type="subcellular location">
    <subcellularLocation>
        <location evidence="2">Chromosome</location>
    </subcellularLocation>
    <subcellularLocation>
        <location evidence="1">Nucleus</location>
    </subcellularLocation>
</comment>
<accession>A0A3B5Z0M2</accession>
<dbReference type="FunFam" id="1.10.20.10:FF:000085">
    <property type="entry name" value="Histone H3.2"/>
    <property type="match status" value="1"/>
</dbReference>
<dbReference type="Gramene" id="TraesCS1B02G317400.1">
    <property type="protein sequence ID" value="TraesCS1B02G317400.1"/>
    <property type="gene ID" value="TraesCS1B02G317400"/>
</dbReference>
<name>A0A3B5Z0M2_WHEAT</name>
<keyword evidence="10" id="KW-1185">Reference proteome</keyword>
<evidence type="ECO:0000256" key="5">
    <source>
        <dbReference type="ARBA" id="ARBA00023125"/>
    </source>
</evidence>
<dbReference type="GO" id="GO:0003677">
    <property type="term" value="F:DNA binding"/>
    <property type="evidence" value="ECO:0007669"/>
    <property type="project" value="UniProtKB-KW"/>
</dbReference>
<evidence type="ECO:0000256" key="7">
    <source>
        <dbReference type="ARBA" id="ARBA00023269"/>
    </source>
</evidence>
<sequence length="146" mass="17196">MQFFLILIDIKHAVAAATAQKRLRFELSPPLRPPQAQPERREKRPYRFRPGTVVLREIRRYQKSTALLIPLARFVRLVREITQDLSKPGEFLRWTPQALVALQEAAEYEMVDQLERANLCAIHAKRVTIMQKDMQLLRRLGGRRPW</sequence>
<dbReference type="GO" id="GO:0030527">
    <property type="term" value="F:structural constituent of chromatin"/>
    <property type="evidence" value="ECO:0007669"/>
    <property type="project" value="InterPro"/>
</dbReference>
<reference evidence="9" key="1">
    <citation type="submission" date="2018-08" db="EMBL/GenBank/DDBJ databases">
        <authorList>
            <person name="Rossello M."/>
        </authorList>
    </citation>
    <scope>NUCLEOTIDE SEQUENCE [LARGE SCALE GENOMIC DNA]</scope>
    <source>
        <strain evidence="9">cv. Chinese Spring</strain>
    </source>
</reference>
<dbReference type="Gramene" id="TraesCS1B03G0871100.1">
    <property type="protein sequence ID" value="TraesCS1B03G0871100.1.CDS"/>
    <property type="gene ID" value="TraesCS1B03G0871100"/>
</dbReference>
<dbReference type="GO" id="GO:0005634">
    <property type="term" value="C:nucleus"/>
    <property type="evidence" value="ECO:0000318"/>
    <property type="project" value="GO_Central"/>
</dbReference>
<dbReference type="PRINTS" id="PR00622">
    <property type="entry name" value="HISTONEH3"/>
</dbReference>
<evidence type="ECO:0000256" key="1">
    <source>
        <dbReference type="ARBA" id="ARBA00004123"/>
    </source>
</evidence>
<proteinExistence type="inferred from homology"/>
<dbReference type="OrthoDB" id="842664at2759"/>
<dbReference type="SMART" id="SM00428">
    <property type="entry name" value="H3"/>
    <property type="match status" value="1"/>
</dbReference>
<keyword evidence="7" id="KW-0544">Nucleosome core</keyword>
<dbReference type="SUPFAM" id="SSF47113">
    <property type="entry name" value="Histone-fold"/>
    <property type="match status" value="1"/>
</dbReference>
<dbReference type="Pfam" id="PF00125">
    <property type="entry name" value="Histone"/>
    <property type="match status" value="1"/>
</dbReference>
<dbReference type="InterPro" id="IPR009072">
    <property type="entry name" value="Histone-fold"/>
</dbReference>
<evidence type="ECO:0000256" key="2">
    <source>
        <dbReference type="ARBA" id="ARBA00004286"/>
    </source>
</evidence>
<dbReference type="Gramene" id="TraesCLE_scaffold_076432_01G000400.1">
    <property type="protein sequence ID" value="TraesCLE_scaffold_076432_01G000400.1"/>
    <property type="gene ID" value="TraesCLE_scaffold_076432_01G000400"/>
</dbReference>
<evidence type="ECO:0000256" key="4">
    <source>
        <dbReference type="ARBA" id="ARBA00022454"/>
    </source>
</evidence>
<dbReference type="GO" id="GO:0046982">
    <property type="term" value="F:protein heterodimerization activity"/>
    <property type="evidence" value="ECO:0007669"/>
    <property type="project" value="InterPro"/>
</dbReference>
<evidence type="ECO:0000259" key="8">
    <source>
        <dbReference type="Pfam" id="PF00125"/>
    </source>
</evidence>
<dbReference type="Proteomes" id="UP000019116">
    <property type="component" value="Chromosome 1B"/>
</dbReference>
<keyword evidence="6" id="KW-0539">Nucleus</keyword>
<reference evidence="9" key="2">
    <citation type="submission" date="2018-10" db="UniProtKB">
        <authorList>
            <consortium name="EnsemblPlants"/>
        </authorList>
    </citation>
    <scope>IDENTIFICATION</scope>
</reference>
<dbReference type="PANTHER" id="PTHR11426">
    <property type="entry name" value="HISTONE H3"/>
    <property type="match status" value="1"/>
</dbReference>
<keyword evidence="4" id="KW-0158">Chromosome</keyword>
<keyword evidence="5" id="KW-0238">DNA-binding</keyword>
<evidence type="ECO:0000313" key="9">
    <source>
        <dbReference type="EnsemblPlants" id="TraesCS1B02G317400.1"/>
    </source>
</evidence>
<dbReference type="EnsemblPlants" id="TraesCS1B02G317400.1">
    <property type="protein sequence ID" value="TraesCS1B02G317400.1"/>
    <property type="gene ID" value="TraesCS1B02G317400"/>
</dbReference>
<evidence type="ECO:0000256" key="6">
    <source>
        <dbReference type="ARBA" id="ARBA00023242"/>
    </source>
</evidence>